<dbReference type="GO" id="GO:0006006">
    <property type="term" value="P:glucose metabolic process"/>
    <property type="evidence" value="ECO:0007669"/>
    <property type="project" value="TreeGrafter"/>
</dbReference>
<proteinExistence type="predicted"/>
<evidence type="ECO:0000256" key="1">
    <source>
        <dbReference type="ARBA" id="ARBA00001913"/>
    </source>
</evidence>
<dbReference type="PANTHER" id="PTHR10091:SF0">
    <property type="entry name" value="GALACTOSE MUTAROTASE"/>
    <property type="match status" value="1"/>
</dbReference>
<dbReference type="GO" id="GO:0004034">
    <property type="term" value="F:aldose 1-epimerase activity"/>
    <property type="evidence" value="ECO:0007669"/>
    <property type="project" value="TreeGrafter"/>
</dbReference>
<dbReference type="RefSeq" id="WP_036883228.1">
    <property type="nucleotide sequence ID" value="NZ_JRNR01000054.1"/>
</dbReference>
<dbReference type="Pfam" id="PF01263">
    <property type="entry name" value="Aldose_epim"/>
    <property type="match status" value="1"/>
</dbReference>
<dbReference type="AlphaFoldDB" id="A0A096AQ40"/>
<dbReference type="Proteomes" id="UP000029538">
    <property type="component" value="Unassembled WGS sequence"/>
</dbReference>
<dbReference type="SUPFAM" id="SSF74650">
    <property type="entry name" value="Galactose mutarotase-like"/>
    <property type="match status" value="1"/>
</dbReference>
<dbReference type="InterPro" id="IPR014718">
    <property type="entry name" value="GH-type_carb-bd"/>
</dbReference>
<dbReference type="PANTHER" id="PTHR10091">
    <property type="entry name" value="ALDOSE-1-EPIMERASE"/>
    <property type="match status" value="1"/>
</dbReference>
<dbReference type="GO" id="GO:0033499">
    <property type="term" value="P:galactose catabolic process via UDP-galactose, Leloir pathway"/>
    <property type="evidence" value="ECO:0007669"/>
    <property type="project" value="TreeGrafter"/>
</dbReference>
<dbReference type="Gene3D" id="2.70.98.10">
    <property type="match status" value="1"/>
</dbReference>
<name>A0A096AQ40_9BACT</name>
<comment type="cofactor">
    <cofactor evidence="1">
        <name>Ca(2+)</name>
        <dbReference type="ChEBI" id="CHEBI:29108"/>
    </cofactor>
</comment>
<dbReference type="GO" id="GO:0030246">
    <property type="term" value="F:carbohydrate binding"/>
    <property type="evidence" value="ECO:0007669"/>
    <property type="project" value="InterPro"/>
</dbReference>
<dbReference type="InterPro" id="IPR011013">
    <property type="entry name" value="Gal_mutarotase_sf_dom"/>
</dbReference>
<evidence type="ECO:0000256" key="2">
    <source>
        <dbReference type="ARBA" id="ARBA00011245"/>
    </source>
</evidence>
<organism evidence="4 5">
    <name type="scientific">Prevotella disiens DNF00882</name>
    <dbReference type="NCBI Taxonomy" id="1401075"/>
    <lineage>
        <taxon>Bacteria</taxon>
        <taxon>Pseudomonadati</taxon>
        <taxon>Bacteroidota</taxon>
        <taxon>Bacteroidia</taxon>
        <taxon>Bacteroidales</taxon>
        <taxon>Prevotellaceae</taxon>
        <taxon>Prevotella</taxon>
    </lineage>
</organism>
<protein>
    <submittedName>
        <fullName evidence="4">Aldose epimerase</fullName>
    </submittedName>
</protein>
<sequence length="317" mass="36028">MKHFKLTILAFLYAFTMLGQEIQTFQLTNDMGMKAVVTNYGARLMSLYAYNWNGRLEPVVKGYQHVSDYKDNPTLGATVMSFDGKVNNTLSEKVWDVVVADKQSVTFRYIAEGEEGKFDGKMNFTVTYTLSDQNALDIDYRMTSTAPTQFKLSNGIVFNLSGDLERSILNQNLWINSCKTNLFNDKFELTGEQENVRFTPLNFIQPREIGERIGELEDGYNHAFQLRYPSNVQKPAAILFDAQSGRVLTIYTYEPTLLVNSYGKKSKGISFQPLHTGYDENKERINTNINPGQVFHAATVFIFTTDPPLIMKTAVEK</sequence>
<reference evidence="4 5" key="1">
    <citation type="submission" date="2014-07" db="EMBL/GenBank/DDBJ databases">
        <authorList>
            <person name="McCorrison J."/>
            <person name="Sanka R."/>
            <person name="Torralba M."/>
            <person name="Gillis M."/>
            <person name="Haft D.H."/>
            <person name="Methe B."/>
            <person name="Sutton G."/>
            <person name="Nelson K.E."/>
        </authorList>
    </citation>
    <scope>NUCLEOTIDE SEQUENCE [LARGE SCALE GENOMIC DNA]</scope>
    <source>
        <strain evidence="4 5">DNF00882</strain>
    </source>
</reference>
<evidence type="ECO:0000256" key="3">
    <source>
        <dbReference type="ARBA" id="ARBA00022837"/>
    </source>
</evidence>
<comment type="caution">
    <text evidence="4">The sequence shown here is derived from an EMBL/GenBank/DDBJ whole genome shotgun (WGS) entry which is preliminary data.</text>
</comment>
<accession>A0A096AQ40</accession>
<evidence type="ECO:0000313" key="5">
    <source>
        <dbReference type="Proteomes" id="UP000029538"/>
    </source>
</evidence>
<comment type="subunit">
    <text evidence="2">Monomer.</text>
</comment>
<gene>
    <name evidence="4" type="ORF">HMPREF0654_05935</name>
</gene>
<evidence type="ECO:0000313" key="4">
    <source>
        <dbReference type="EMBL" id="KGF49208.1"/>
    </source>
</evidence>
<dbReference type="EMBL" id="JRNR01000054">
    <property type="protein sequence ID" value="KGF49208.1"/>
    <property type="molecule type" value="Genomic_DNA"/>
</dbReference>
<keyword evidence="3" id="KW-0106">Calcium</keyword>
<dbReference type="InterPro" id="IPR008183">
    <property type="entry name" value="Aldose_1/G6P_1-epimerase"/>
</dbReference>